<dbReference type="GO" id="GO:0004672">
    <property type="term" value="F:protein kinase activity"/>
    <property type="evidence" value="ECO:0007669"/>
    <property type="project" value="TreeGrafter"/>
</dbReference>
<proteinExistence type="predicted"/>
<accession>A0A813G6A6</accession>
<dbReference type="InterPro" id="IPR013212">
    <property type="entry name" value="Mad3/Bub1_I"/>
</dbReference>
<dbReference type="GO" id="GO:0007094">
    <property type="term" value="P:mitotic spindle assembly checkpoint signaling"/>
    <property type="evidence" value="ECO:0007669"/>
    <property type="project" value="InterPro"/>
</dbReference>
<evidence type="ECO:0000313" key="4">
    <source>
        <dbReference type="Proteomes" id="UP000654075"/>
    </source>
</evidence>
<feature type="non-terminal residue" evidence="3">
    <location>
        <position position="392"/>
    </location>
</feature>
<dbReference type="AlphaFoldDB" id="A0A813G6A6"/>
<feature type="domain" description="BUB1 N-terminal" evidence="2">
    <location>
        <begin position="69"/>
        <end position="233"/>
    </location>
</feature>
<dbReference type="PANTHER" id="PTHR14030">
    <property type="entry name" value="MITOTIC CHECKPOINT SERINE/THREONINE-PROTEIN KINASE BUB1"/>
    <property type="match status" value="1"/>
</dbReference>
<sequence>MAPLTLGAAEVPGVRAPVELAAFEQDKENVRPQRVGRSAEALAEVFCKSRSLGGPETLEQQRLARRAEFEANLARATAEAAAEQAEVPASRLAQLWFSFVAWAAEWYPSSPSEEQSILERATRALAAEPRSKEDIRHLQLWLRLADLQKEPQEVFSFLWANGIGSSHSLLFEAWATSLERQQRFGEAEEVVRVGLARSAQPANRLLSFQDSLAARMRQRVQRSAEEGLPFNAQQLQRRPMLNTISDEEAKLLNRPLERRALQPAALGQAASSASGAIPRLARSSFACLDEALEANELETAPRAFIFDAQADWFLPPVVEAEGQKENDQASAAAEFPWDAAARRRRQGAGAGARARAGGVTEAQRRPAARPPTATSAVVAKAELPVFDDFAFE</sequence>
<evidence type="ECO:0000259" key="2">
    <source>
        <dbReference type="PROSITE" id="PS51489"/>
    </source>
</evidence>
<gene>
    <name evidence="3" type="ORF">PGLA1383_LOCUS38127</name>
</gene>
<dbReference type="EMBL" id="CAJNNV010027515">
    <property type="protein sequence ID" value="CAE8620575.1"/>
    <property type="molecule type" value="Genomic_DNA"/>
</dbReference>
<reference evidence="3" key="1">
    <citation type="submission" date="2021-02" db="EMBL/GenBank/DDBJ databases">
        <authorList>
            <person name="Dougan E. K."/>
            <person name="Rhodes N."/>
            <person name="Thang M."/>
            <person name="Chan C."/>
        </authorList>
    </citation>
    <scope>NUCLEOTIDE SEQUENCE</scope>
</reference>
<keyword evidence="4" id="KW-1185">Reference proteome</keyword>
<evidence type="ECO:0000256" key="1">
    <source>
        <dbReference type="SAM" id="MobiDB-lite"/>
    </source>
</evidence>
<dbReference type="Proteomes" id="UP000654075">
    <property type="component" value="Unassembled WGS sequence"/>
</dbReference>
<dbReference type="Gene3D" id="1.25.40.430">
    <property type="match status" value="1"/>
</dbReference>
<dbReference type="SMART" id="SM00777">
    <property type="entry name" value="Mad3_BUB1_I"/>
    <property type="match status" value="1"/>
</dbReference>
<dbReference type="PROSITE" id="PS51489">
    <property type="entry name" value="BUB1_N"/>
    <property type="match status" value="1"/>
</dbReference>
<evidence type="ECO:0000313" key="3">
    <source>
        <dbReference type="EMBL" id="CAE8620575.1"/>
    </source>
</evidence>
<dbReference type="GO" id="GO:0051754">
    <property type="term" value="P:meiotic sister chromatid cohesion, centromeric"/>
    <property type="evidence" value="ECO:0007669"/>
    <property type="project" value="TreeGrafter"/>
</dbReference>
<feature type="region of interest" description="Disordered" evidence="1">
    <location>
        <begin position="342"/>
        <end position="375"/>
    </location>
</feature>
<dbReference type="OrthoDB" id="248495at2759"/>
<name>A0A813G6A6_POLGL</name>
<organism evidence="3 4">
    <name type="scientific">Polarella glacialis</name>
    <name type="common">Dinoflagellate</name>
    <dbReference type="NCBI Taxonomy" id="89957"/>
    <lineage>
        <taxon>Eukaryota</taxon>
        <taxon>Sar</taxon>
        <taxon>Alveolata</taxon>
        <taxon>Dinophyceae</taxon>
        <taxon>Suessiales</taxon>
        <taxon>Suessiaceae</taxon>
        <taxon>Polarella</taxon>
    </lineage>
</organism>
<dbReference type="InterPro" id="IPR015661">
    <property type="entry name" value="Bub1/Mad3"/>
</dbReference>
<dbReference type="GO" id="GO:0032991">
    <property type="term" value="C:protein-containing complex"/>
    <property type="evidence" value="ECO:0007669"/>
    <property type="project" value="UniProtKB-ARBA"/>
</dbReference>
<comment type="caution">
    <text evidence="3">The sequence shown here is derived from an EMBL/GenBank/DDBJ whole genome shotgun (WGS) entry which is preliminary data.</text>
</comment>
<protein>
    <recommendedName>
        <fullName evidence="2">BUB1 N-terminal domain-containing protein</fullName>
    </recommendedName>
</protein>
<dbReference type="Pfam" id="PF08311">
    <property type="entry name" value="Mad3_BUB1_I"/>
    <property type="match status" value="1"/>
</dbReference>
<dbReference type="PANTHER" id="PTHR14030:SF4">
    <property type="entry name" value="BUB1 KINASE, ISOFORM A-RELATED"/>
    <property type="match status" value="1"/>
</dbReference>